<dbReference type="RefSeq" id="WP_157322708.1">
    <property type="nucleotide sequence ID" value="NZ_BMFX01000002.1"/>
</dbReference>
<proteinExistence type="predicted"/>
<dbReference type="Proteomes" id="UP000460157">
    <property type="component" value="Unassembled WGS sequence"/>
</dbReference>
<feature type="compositionally biased region" description="Gly residues" evidence="1">
    <location>
        <begin position="549"/>
        <end position="558"/>
    </location>
</feature>
<reference evidence="2 3" key="1">
    <citation type="submission" date="2019-12" db="EMBL/GenBank/DDBJ databases">
        <title>Nesterenkonia muleiensis sp. nov., a novel actinobacterium isolated from sap of Populus euphratica.</title>
        <authorList>
            <person name="Wang R."/>
        </authorList>
    </citation>
    <scope>NUCLEOTIDE SEQUENCE [LARGE SCALE GENOMIC DNA]</scope>
    <source>
        <strain evidence="2 3">F10</strain>
    </source>
</reference>
<comment type="caution">
    <text evidence="2">The sequence shown here is derived from an EMBL/GenBank/DDBJ whole genome shotgun (WGS) entry which is preliminary data.</text>
</comment>
<dbReference type="EMBL" id="WRPM01000048">
    <property type="protein sequence ID" value="MVT26085.1"/>
    <property type="molecule type" value="Genomic_DNA"/>
</dbReference>
<evidence type="ECO:0008006" key="4">
    <source>
        <dbReference type="Google" id="ProtNLM"/>
    </source>
</evidence>
<dbReference type="OrthoDB" id="5095936at2"/>
<dbReference type="InterPro" id="IPR029058">
    <property type="entry name" value="AB_hydrolase_fold"/>
</dbReference>
<keyword evidence="3" id="KW-1185">Reference proteome</keyword>
<dbReference type="AlphaFoldDB" id="A0A7K1UHY8"/>
<evidence type="ECO:0000313" key="2">
    <source>
        <dbReference type="EMBL" id="MVT26085.1"/>
    </source>
</evidence>
<name>A0A7K1UHY8_9MICC</name>
<protein>
    <recommendedName>
        <fullName evidence="4">Alpha/beta hydrolase</fullName>
    </recommendedName>
</protein>
<evidence type="ECO:0000313" key="3">
    <source>
        <dbReference type="Proteomes" id="UP000460157"/>
    </source>
</evidence>
<gene>
    <name evidence="2" type="ORF">GNZ21_06895</name>
</gene>
<feature type="region of interest" description="Disordered" evidence="1">
    <location>
        <begin position="503"/>
        <end position="558"/>
    </location>
</feature>
<organism evidence="2 3">
    <name type="scientific">Nesterenkonia alkaliphila</name>
    <dbReference type="NCBI Taxonomy" id="1463631"/>
    <lineage>
        <taxon>Bacteria</taxon>
        <taxon>Bacillati</taxon>
        <taxon>Actinomycetota</taxon>
        <taxon>Actinomycetes</taxon>
        <taxon>Micrococcales</taxon>
        <taxon>Micrococcaceae</taxon>
        <taxon>Nesterenkonia</taxon>
    </lineage>
</organism>
<sequence length="558" mass="61777">MPTNQPLWGPLPPIPIPGPHGTIADTAEHYVQEQAPRVPEFRVGTWGGPTTINLMWDSLFDATVHVHAAGRKFTEMRRELISVYEAFSSSGFLHLHAEVPSWHARLGLLVASTAGAEQALLHSETGLDKAHENYREAEQLIQRWIHAGIRILEVGLAVEHAVHWEGDKSFVYDWFATTVVSGGGVALDVVLKRFPQVGVILATVRAVESNAGLTPALMGRNHQVTDPDPTHRFEHQPGGTLHHYLEEMGQVADHGDIAVSVIPRPDMDPAYAVHFPGIDVDGLEMEHGRSPMSLVDGLHNDSDHMAGALEQALQELGVPEGSDIFMTGFSLGGLHATNLARSSSFTQRYNLRSVTTIGSPLKHQPTQDGVKVTHFEDVRDPVPHVTAERPVLSSDRMIVQYNHADPENQVESLAGSTHTWEHNVEAIRLMEEDEGQFLDYHQQQHLDEFRAQLHFGEAVETYVFETHWQKMDTPEHVLPWEAESYDDVAYFEDALRESVREMSRWPSDPGPIPEGTGSPGTVPWETKNRNLTVPGMDEVGGEELERSWGAGGTITGGK</sequence>
<dbReference type="Gene3D" id="3.40.50.1820">
    <property type="entry name" value="alpha/beta hydrolase"/>
    <property type="match status" value="1"/>
</dbReference>
<evidence type="ECO:0000256" key="1">
    <source>
        <dbReference type="SAM" id="MobiDB-lite"/>
    </source>
</evidence>
<dbReference type="SUPFAM" id="SSF53474">
    <property type="entry name" value="alpha/beta-Hydrolases"/>
    <property type="match status" value="1"/>
</dbReference>
<accession>A0A7K1UHY8</accession>